<protein>
    <submittedName>
        <fullName evidence="5">Putative monooxygenase</fullName>
    </submittedName>
</protein>
<dbReference type="Gene3D" id="3.30.9.10">
    <property type="entry name" value="D-Amino Acid Oxidase, subunit A, domain 2"/>
    <property type="match status" value="1"/>
</dbReference>
<dbReference type="SUPFAM" id="SSF51905">
    <property type="entry name" value="FAD/NAD(P)-binding domain"/>
    <property type="match status" value="1"/>
</dbReference>
<dbReference type="GO" id="GO:0071949">
    <property type="term" value="F:FAD binding"/>
    <property type="evidence" value="ECO:0007669"/>
    <property type="project" value="InterPro"/>
</dbReference>
<dbReference type="InterPro" id="IPR036188">
    <property type="entry name" value="FAD/NAD-bd_sf"/>
</dbReference>
<dbReference type="InterPro" id="IPR002938">
    <property type="entry name" value="FAD-bd"/>
</dbReference>
<keyword evidence="2" id="KW-0274">FAD</keyword>
<evidence type="ECO:0000256" key="3">
    <source>
        <dbReference type="ARBA" id="ARBA00023002"/>
    </source>
</evidence>
<keyword evidence="5" id="KW-0503">Monooxygenase</keyword>
<dbReference type="GO" id="GO:0004497">
    <property type="term" value="F:monooxygenase activity"/>
    <property type="evidence" value="ECO:0007669"/>
    <property type="project" value="UniProtKB-KW"/>
</dbReference>
<dbReference type="Gene3D" id="3.50.50.60">
    <property type="entry name" value="FAD/NAD(P)-binding domain"/>
    <property type="match status" value="1"/>
</dbReference>
<dbReference type="PRINTS" id="PR00420">
    <property type="entry name" value="RNGMNOXGNASE"/>
</dbReference>
<name>A0A6A6E2S1_9PEZI</name>
<reference evidence="5" key="1">
    <citation type="journal article" date="2020" name="Stud. Mycol.">
        <title>101 Dothideomycetes genomes: a test case for predicting lifestyles and emergence of pathogens.</title>
        <authorList>
            <person name="Haridas S."/>
            <person name="Albert R."/>
            <person name="Binder M."/>
            <person name="Bloem J."/>
            <person name="Labutti K."/>
            <person name="Salamov A."/>
            <person name="Andreopoulos B."/>
            <person name="Baker S."/>
            <person name="Barry K."/>
            <person name="Bills G."/>
            <person name="Bluhm B."/>
            <person name="Cannon C."/>
            <person name="Castanera R."/>
            <person name="Culley D."/>
            <person name="Daum C."/>
            <person name="Ezra D."/>
            <person name="Gonzalez J."/>
            <person name="Henrissat B."/>
            <person name="Kuo A."/>
            <person name="Liang C."/>
            <person name="Lipzen A."/>
            <person name="Lutzoni F."/>
            <person name="Magnuson J."/>
            <person name="Mondo S."/>
            <person name="Nolan M."/>
            <person name="Ohm R."/>
            <person name="Pangilinan J."/>
            <person name="Park H.-J."/>
            <person name="Ramirez L."/>
            <person name="Alfaro M."/>
            <person name="Sun H."/>
            <person name="Tritt A."/>
            <person name="Yoshinaga Y."/>
            <person name="Zwiers L.-H."/>
            <person name="Turgeon B."/>
            <person name="Goodwin S."/>
            <person name="Spatafora J."/>
            <person name="Crous P."/>
            <person name="Grigoriev I."/>
        </authorList>
    </citation>
    <scope>NUCLEOTIDE SEQUENCE</scope>
    <source>
        <strain evidence="5">CBS 207.26</strain>
    </source>
</reference>
<evidence type="ECO:0000256" key="1">
    <source>
        <dbReference type="ARBA" id="ARBA00022630"/>
    </source>
</evidence>
<accession>A0A6A6E2S1</accession>
<feature type="domain" description="FAD-binding" evidence="4">
    <location>
        <begin position="18"/>
        <end position="344"/>
    </location>
</feature>
<dbReference type="PANTHER" id="PTHR46865">
    <property type="entry name" value="OXIDOREDUCTASE-RELATED"/>
    <property type="match status" value="1"/>
</dbReference>
<evidence type="ECO:0000259" key="4">
    <source>
        <dbReference type="Pfam" id="PF01494"/>
    </source>
</evidence>
<dbReference type="OrthoDB" id="655030at2759"/>
<dbReference type="Proteomes" id="UP000800200">
    <property type="component" value="Unassembled WGS sequence"/>
</dbReference>
<dbReference type="PANTHER" id="PTHR46865:SF7">
    <property type="entry name" value="MONOOXYGENASE, PUTATIVE (AFU_ORTHOLOGUE AFUA_8G07040)-RELATED"/>
    <property type="match status" value="1"/>
</dbReference>
<dbReference type="Pfam" id="PF01494">
    <property type="entry name" value="FAD_binding_3"/>
    <property type="match status" value="1"/>
</dbReference>
<keyword evidence="6" id="KW-1185">Reference proteome</keyword>
<evidence type="ECO:0000313" key="5">
    <source>
        <dbReference type="EMBL" id="KAF2186094.1"/>
    </source>
</evidence>
<organism evidence="5 6">
    <name type="scientific">Zopfia rhizophila CBS 207.26</name>
    <dbReference type="NCBI Taxonomy" id="1314779"/>
    <lineage>
        <taxon>Eukaryota</taxon>
        <taxon>Fungi</taxon>
        <taxon>Dikarya</taxon>
        <taxon>Ascomycota</taxon>
        <taxon>Pezizomycotina</taxon>
        <taxon>Dothideomycetes</taxon>
        <taxon>Dothideomycetes incertae sedis</taxon>
        <taxon>Zopfiaceae</taxon>
        <taxon>Zopfia</taxon>
    </lineage>
</organism>
<keyword evidence="1" id="KW-0285">Flavoprotein</keyword>
<evidence type="ECO:0000256" key="2">
    <source>
        <dbReference type="ARBA" id="ARBA00022827"/>
    </source>
</evidence>
<sequence>MNTSQIACRLPGVVAPLKVLIAGAGIGGPAAAFWLSRIGCDVTIVERSPKLRATGQQVDLTGQGIVIMRMMGIEDALRAARCPEPGMRFLDHRGTSKAFFPVDTSGKALYSPTHEVEVMRGDLVHILYEATKDLQGVKYIFDSHIKHFTQDEGSPAGKVHVTFSDNRQDDYDILIGADGIGSATRKLMQGPSSPDPHRDLGVHMAFFTAPSREGDTYDWTVCHIPGGKAIMTRKDRPENIRVYLATRVGFAALDAATTLAEQKAALAEQFKGAEGWQVERFLRDLEKSSEAEDLYCQRMSQIRLPEGAWSRGRVVLLGDAAYCPGAIGGGVGTTAALIGAYVLAGEVAKQWKNNEQSPGAFSVEEATKEYERIVRPFITGNSDMSSWMVRLWLPETRFGIWVIHAIAGLAAGLRIDKFMGNSRTPKEPLKLEYPDYFESGPGR</sequence>
<evidence type="ECO:0000313" key="6">
    <source>
        <dbReference type="Proteomes" id="UP000800200"/>
    </source>
</evidence>
<dbReference type="InterPro" id="IPR051704">
    <property type="entry name" value="FAD_aromatic-hydroxylase"/>
</dbReference>
<dbReference type="EMBL" id="ML994631">
    <property type="protein sequence ID" value="KAF2186094.1"/>
    <property type="molecule type" value="Genomic_DNA"/>
</dbReference>
<keyword evidence="3" id="KW-0560">Oxidoreductase</keyword>
<dbReference type="AlphaFoldDB" id="A0A6A6E2S1"/>
<gene>
    <name evidence="5" type="ORF">K469DRAFT_707277</name>
</gene>
<proteinExistence type="predicted"/>